<comment type="caution">
    <text evidence="2">The sequence shown here is derived from an EMBL/GenBank/DDBJ whole genome shotgun (WGS) entry which is preliminary data.</text>
</comment>
<dbReference type="AlphaFoldDB" id="A0AAD9N9B0"/>
<gene>
    <name evidence="2" type="ORF">NP493_1766g00030</name>
</gene>
<dbReference type="Proteomes" id="UP001209878">
    <property type="component" value="Unassembled WGS sequence"/>
</dbReference>
<proteinExistence type="predicted"/>
<sequence length="64" mass="6752">MGESGCTLTVIDVADTLQTRYAFISGGCASSGAPIITFPSNSRSADVSEEEYREVVTYLTSIPS</sequence>
<protein>
    <submittedName>
        <fullName evidence="2">Uncharacterized protein</fullName>
    </submittedName>
</protein>
<dbReference type="PANTHER" id="PTHR22826:SF211">
    <property type="entry name" value="LD43457P"/>
    <property type="match status" value="1"/>
</dbReference>
<evidence type="ECO:0000256" key="1">
    <source>
        <dbReference type="ARBA" id="ARBA00022658"/>
    </source>
</evidence>
<organism evidence="2 3">
    <name type="scientific">Ridgeia piscesae</name>
    <name type="common">Tubeworm</name>
    <dbReference type="NCBI Taxonomy" id="27915"/>
    <lineage>
        <taxon>Eukaryota</taxon>
        <taxon>Metazoa</taxon>
        <taxon>Spiralia</taxon>
        <taxon>Lophotrochozoa</taxon>
        <taxon>Annelida</taxon>
        <taxon>Polychaeta</taxon>
        <taxon>Sedentaria</taxon>
        <taxon>Canalipalpata</taxon>
        <taxon>Sabellida</taxon>
        <taxon>Siboglinidae</taxon>
        <taxon>Ridgeia</taxon>
    </lineage>
</organism>
<dbReference type="GO" id="GO:0005737">
    <property type="term" value="C:cytoplasm"/>
    <property type="evidence" value="ECO:0007669"/>
    <property type="project" value="TreeGrafter"/>
</dbReference>
<dbReference type="PANTHER" id="PTHR22826">
    <property type="entry name" value="RHO GUANINE EXCHANGE FACTOR-RELATED"/>
    <property type="match status" value="1"/>
</dbReference>
<accession>A0AAD9N9B0</accession>
<dbReference type="InterPro" id="IPR051336">
    <property type="entry name" value="RhoGEF_Guanine_NuclExch_SF"/>
</dbReference>
<name>A0AAD9N9B0_RIDPI</name>
<dbReference type="GO" id="GO:0005085">
    <property type="term" value="F:guanyl-nucleotide exchange factor activity"/>
    <property type="evidence" value="ECO:0007669"/>
    <property type="project" value="UniProtKB-KW"/>
</dbReference>
<evidence type="ECO:0000313" key="3">
    <source>
        <dbReference type="Proteomes" id="UP001209878"/>
    </source>
</evidence>
<keyword evidence="1" id="KW-0344">Guanine-nucleotide releasing factor</keyword>
<keyword evidence="3" id="KW-1185">Reference proteome</keyword>
<dbReference type="EMBL" id="JAODUO010001764">
    <property type="protein sequence ID" value="KAK2158844.1"/>
    <property type="molecule type" value="Genomic_DNA"/>
</dbReference>
<reference evidence="2" key="1">
    <citation type="journal article" date="2023" name="Mol. Biol. Evol.">
        <title>Third-Generation Sequencing Reveals the Adaptive Role of the Epigenome in Three Deep-Sea Polychaetes.</title>
        <authorList>
            <person name="Perez M."/>
            <person name="Aroh O."/>
            <person name="Sun Y."/>
            <person name="Lan Y."/>
            <person name="Juniper S.K."/>
            <person name="Young C.R."/>
            <person name="Angers B."/>
            <person name="Qian P.Y."/>
        </authorList>
    </citation>
    <scope>NUCLEOTIDE SEQUENCE</scope>
    <source>
        <strain evidence="2">R07B-5</strain>
    </source>
</reference>
<evidence type="ECO:0000313" key="2">
    <source>
        <dbReference type="EMBL" id="KAK2158844.1"/>
    </source>
</evidence>